<organism evidence="2 3">
    <name type="scientific">Xylaria multiplex</name>
    <dbReference type="NCBI Taxonomy" id="323545"/>
    <lineage>
        <taxon>Eukaryota</taxon>
        <taxon>Fungi</taxon>
        <taxon>Dikarya</taxon>
        <taxon>Ascomycota</taxon>
        <taxon>Pezizomycotina</taxon>
        <taxon>Sordariomycetes</taxon>
        <taxon>Xylariomycetidae</taxon>
        <taxon>Xylariales</taxon>
        <taxon>Xylariaceae</taxon>
        <taxon>Xylaria</taxon>
    </lineage>
</organism>
<evidence type="ECO:0000256" key="1">
    <source>
        <dbReference type="SAM" id="MobiDB-lite"/>
    </source>
</evidence>
<accession>A0A7C8IUP9</accession>
<feature type="region of interest" description="Disordered" evidence="1">
    <location>
        <begin position="116"/>
        <end position="139"/>
    </location>
</feature>
<feature type="region of interest" description="Disordered" evidence="1">
    <location>
        <begin position="336"/>
        <end position="355"/>
    </location>
</feature>
<comment type="caution">
    <text evidence="2">The sequence shown here is derived from an EMBL/GenBank/DDBJ whole genome shotgun (WGS) entry which is preliminary data.</text>
</comment>
<dbReference type="AlphaFoldDB" id="A0A7C8IUP9"/>
<feature type="compositionally biased region" description="Low complexity" evidence="1">
    <location>
        <begin position="496"/>
        <end position="510"/>
    </location>
</feature>
<name>A0A7C8IUP9_9PEZI</name>
<protein>
    <submittedName>
        <fullName evidence="2">Uncharacterized protein</fullName>
    </submittedName>
</protein>
<dbReference type="Proteomes" id="UP000481858">
    <property type="component" value="Unassembled WGS sequence"/>
</dbReference>
<reference evidence="2 3" key="1">
    <citation type="submission" date="2019-12" db="EMBL/GenBank/DDBJ databases">
        <title>Draft genome sequence of the ascomycete Xylaria multiplex DSM 110363.</title>
        <authorList>
            <person name="Buettner E."/>
            <person name="Kellner H."/>
        </authorList>
    </citation>
    <scope>NUCLEOTIDE SEQUENCE [LARGE SCALE GENOMIC DNA]</scope>
    <source>
        <strain evidence="2 3">DSM 110363</strain>
    </source>
</reference>
<evidence type="ECO:0000313" key="3">
    <source>
        <dbReference type="Proteomes" id="UP000481858"/>
    </source>
</evidence>
<dbReference type="OrthoDB" id="4778011at2759"/>
<gene>
    <name evidence="2" type="ORF">GQX73_g719</name>
</gene>
<dbReference type="EMBL" id="WUBL01000004">
    <property type="protein sequence ID" value="KAF2972766.1"/>
    <property type="molecule type" value="Genomic_DNA"/>
</dbReference>
<feature type="region of interest" description="Disordered" evidence="1">
    <location>
        <begin position="404"/>
        <end position="430"/>
    </location>
</feature>
<evidence type="ECO:0000313" key="2">
    <source>
        <dbReference type="EMBL" id="KAF2972766.1"/>
    </source>
</evidence>
<proteinExistence type="predicted"/>
<sequence length="582" mass="64666">MIAQESRKSDRSRVGCEGISLGTRDWRLEARTMHRPLPKEVPAIEYLWAHICIYYKYLVLHTWKSSSPTEQHCYQNASYTIMMPPQSVPVILSPFSHNGIDAQTVSRGRSRLSLHPPRSLVAGASPSGSLSPLHGQHQQPYPFPPQGPVTIEYTPLRPARYYRRPDLQPIVPLRDEFSIVSNIRGGHGSMTLQGLGQPRPHSVAPHYPRTSQTRVDHYTQEIPRPASVVHTGTQELIAFNYTNLKSLSDGIVDKKKLSLPEQSVLENSAYENDFMPPKRELPFPSRNQAKAQTTNSKLQLETMVKKSPLKVALTAIQEVDQFTTKKAVPSHNLAEGVEAPASQPLPSNKRVNNKRGIPHKRLNDAAAVNLDAAKRIKSNVINEYASQQKHSKFTSTSAATYMDKGASSRETSQGEIISRDLNPGADGVGASVTYVEPSQARDLSYTHPVDTQETLVACSSTPKFLHSTMIDPPLSSHDDRSSKSRASQPKRSFSQATTESTASTTLLHTTGNEDTQIAKDPPNQMLMIDETMILEQDISDIVNIRLQQGRADMLDTLYGELLIKMAVKDEKRFDAVSRILQS</sequence>
<feature type="compositionally biased region" description="Polar residues" evidence="1">
    <location>
        <begin position="484"/>
        <end position="495"/>
    </location>
</feature>
<feature type="region of interest" description="Disordered" evidence="1">
    <location>
        <begin position="467"/>
        <end position="521"/>
    </location>
</feature>
<dbReference type="InParanoid" id="A0A7C8IUP9"/>
<keyword evidence="3" id="KW-1185">Reference proteome</keyword>